<feature type="compositionally biased region" description="Basic and acidic residues" evidence="1">
    <location>
        <begin position="266"/>
        <end position="287"/>
    </location>
</feature>
<dbReference type="AlphaFoldDB" id="A0ABD6E511"/>
<sequence>MRIPWNIESHLREEQVATEVADGVYQLCSTMTNMYLIEDDDGLTLVDAGLPTQMELLEAGLERIGADITDIKAVILTHVDPDHMGLAEPLRKEGIPVWVPEEGYETALEGGHNPQLGSFLLLWRPAFARFIRALMKAGLTNVEPIAEAHTFTDGQVLDVPGRPKVIHTPGHRKEHCSFWMEESRILFGSDALLTMDIMSGKAVDPEPVRGGNLMNYNKEQQMDSARKLGTLGHVTLLPGHVQPWEGDLGELYPPVESNPSVSSRSSVRDEGSDVLSEPKTEQARVEQ</sequence>
<feature type="region of interest" description="Disordered" evidence="1">
    <location>
        <begin position="248"/>
        <end position="287"/>
    </location>
</feature>
<dbReference type="InterPro" id="IPR050855">
    <property type="entry name" value="NDM-1-like"/>
</dbReference>
<dbReference type="SMART" id="SM00849">
    <property type="entry name" value="Lactamase_B"/>
    <property type="match status" value="1"/>
</dbReference>
<dbReference type="EMBL" id="JBHUDP010000016">
    <property type="protein sequence ID" value="MFD1687581.1"/>
    <property type="molecule type" value="Genomic_DNA"/>
</dbReference>
<evidence type="ECO:0000313" key="3">
    <source>
        <dbReference type="EMBL" id="MFD1687581.1"/>
    </source>
</evidence>
<organism evidence="3 4">
    <name type="scientific">Halobellus litoreus</name>
    <dbReference type="NCBI Taxonomy" id="755310"/>
    <lineage>
        <taxon>Archaea</taxon>
        <taxon>Methanobacteriati</taxon>
        <taxon>Methanobacteriota</taxon>
        <taxon>Stenosarchaea group</taxon>
        <taxon>Halobacteria</taxon>
        <taxon>Halobacteriales</taxon>
        <taxon>Haloferacaceae</taxon>
        <taxon>Halobellus</taxon>
    </lineage>
</organism>
<keyword evidence="4" id="KW-1185">Reference proteome</keyword>
<dbReference type="Gene3D" id="3.60.15.10">
    <property type="entry name" value="Ribonuclease Z/Hydroxyacylglutathione hydrolase-like"/>
    <property type="match status" value="1"/>
</dbReference>
<comment type="caution">
    <text evidence="3">The sequence shown here is derived from an EMBL/GenBank/DDBJ whole genome shotgun (WGS) entry which is preliminary data.</text>
</comment>
<accession>A0ABD6E511</accession>
<name>A0ABD6E511_9EURY</name>
<dbReference type="Pfam" id="PF00753">
    <property type="entry name" value="Lactamase_B"/>
    <property type="match status" value="1"/>
</dbReference>
<gene>
    <name evidence="3" type="ORF">ACFSAS_18520</name>
</gene>
<feature type="compositionally biased region" description="Low complexity" evidence="1">
    <location>
        <begin position="254"/>
        <end position="265"/>
    </location>
</feature>
<proteinExistence type="predicted"/>
<dbReference type="RefSeq" id="WP_256309340.1">
    <property type="nucleotide sequence ID" value="NZ_JANHAW010000007.1"/>
</dbReference>
<evidence type="ECO:0000313" key="4">
    <source>
        <dbReference type="Proteomes" id="UP001597092"/>
    </source>
</evidence>
<feature type="domain" description="Metallo-beta-lactamase" evidence="2">
    <location>
        <begin position="31"/>
        <end position="240"/>
    </location>
</feature>
<evidence type="ECO:0000256" key="1">
    <source>
        <dbReference type="SAM" id="MobiDB-lite"/>
    </source>
</evidence>
<dbReference type="InterPro" id="IPR001279">
    <property type="entry name" value="Metallo-B-lactamas"/>
</dbReference>
<dbReference type="CDD" id="cd07721">
    <property type="entry name" value="yflN-like_MBL-fold"/>
    <property type="match status" value="1"/>
</dbReference>
<dbReference type="InterPro" id="IPR036866">
    <property type="entry name" value="RibonucZ/Hydroxyglut_hydro"/>
</dbReference>
<reference evidence="3 4" key="1">
    <citation type="journal article" date="2019" name="Int. J. Syst. Evol. Microbiol.">
        <title>The Global Catalogue of Microorganisms (GCM) 10K type strain sequencing project: providing services to taxonomists for standard genome sequencing and annotation.</title>
        <authorList>
            <consortium name="The Broad Institute Genomics Platform"/>
            <consortium name="The Broad Institute Genome Sequencing Center for Infectious Disease"/>
            <person name="Wu L."/>
            <person name="Ma J."/>
        </authorList>
    </citation>
    <scope>NUCLEOTIDE SEQUENCE [LARGE SCALE GENOMIC DNA]</scope>
    <source>
        <strain evidence="3 4">CGMCC 1.10387</strain>
    </source>
</reference>
<dbReference type="PANTHER" id="PTHR42951:SF17">
    <property type="entry name" value="METALLO-BETA-LACTAMASE DOMAIN-CONTAINING PROTEIN"/>
    <property type="match status" value="1"/>
</dbReference>
<evidence type="ECO:0000259" key="2">
    <source>
        <dbReference type="SMART" id="SM00849"/>
    </source>
</evidence>
<dbReference type="SUPFAM" id="SSF56281">
    <property type="entry name" value="Metallo-hydrolase/oxidoreductase"/>
    <property type="match status" value="1"/>
</dbReference>
<dbReference type="Proteomes" id="UP001597092">
    <property type="component" value="Unassembled WGS sequence"/>
</dbReference>
<protein>
    <submittedName>
        <fullName evidence="3">MBL fold metallo-hydrolase</fullName>
    </submittedName>
</protein>
<dbReference type="PANTHER" id="PTHR42951">
    <property type="entry name" value="METALLO-BETA-LACTAMASE DOMAIN-CONTAINING"/>
    <property type="match status" value="1"/>
</dbReference>